<evidence type="ECO:0000256" key="3">
    <source>
        <dbReference type="ARBA" id="ARBA00022692"/>
    </source>
</evidence>
<gene>
    <name evidence="9" type="ORF">ONB1V03_LOCUS13925</name>
</gene>
<evidence type="ECO:0000256" key="5">
    <source>
        <dbReference type="ARBA" id="ARBA00023136"/>
    </source>
</evidence>
<dbReference type="InterPro" id="IPR013525">
    <property type="entry name" value="ABC2_TM"/>
</dbReference>
<dbReference type="GO" id="GO:0016887">
    <property type="term" value="F:ATP hydrolysis activity"/>
    <property type="evidence" value="ECO:0007669"/>
    <property type="project" value="InterPro"/>
</dbReference>
<keyword evidence="4 6" id="KW-1133">Transmembrane helix</keyword>
<evidence type="ECO:0000259" key="7">
    <source>
        <dbReference type="Pfam" id="PF00005"/>
    </source>
</evidence>
<dbReference type="AlphaFoldDB" id="A0A7R9ME34"/>
<dbReference type="EMBL" id="OC927558">
    <property type="protein sequence ID" value="CAD7657295.1"/>
    <property type="molecule type" value="Genomic_DNA"/>
</dbReference>
<feature type="transmembrane region" description="Helical" evidence="6">
    <location>
        <begin position="124"/>
        <end position="147"/>
    </location>
</feature>
<dbReference type="EMBL" id="CAJPVJ010012733">
    <property type="protein sequence ID" value="CAG2174481.1"/>
    <property type="molecule type" value="Genomic_DNA"/>
</dbReference>
<feature type="domain" description="ABC transporter" evidence="7">
    <location>
        <begin position="241"/>
        <end position="354"/>
    </location>
</feature>
<protein>
    <recommendedName>
        <fullName evidence="11">ABC transporter domain-containing protein</fullName>
    </recommendedName>
</protein>
<feature type="transmembrane region" description="Helical" evidence="6">
    <location>
        <begin position="45"/>
        <end position="66"/>
    </location>
</feature>
<keyword evidence="10" id="KW-1185">Reference proteome</keyword>
<reference evidence="9" key="1">
    <citation type="submission" date="2020-11" db="EMBL/GenBank/DDBJ databases">
        <authorList>
            <person name="Tran Van P."/>
        </authorList>
    </citation>
    <scope>NUCLEOTIDE SEQUENCE</scope>
</reference>
<dbReference type="Pfam" id="PF00005">
    <property type="entry name" value="ABC_tran"/>
    <property type="match status" value="1"/>
</dbReference>
<evidence type="ECO:0000259" key="8">
    <source>
        <dbReference type="Pfam" id="PF01061"/>
    </source>
</evidence>
<dbReference type="PANTHER" id="PTHR19241">
    <property type="entry name" value="ATP-BINDING CASSETTE TRANSPORTER"/>
    <property type="match status" value="1"/>
</dbReference>
<keyword evidence="3 6" id="KW-0812">Transmembrane</keyword>
<keyword evidence="2" id="KW-0813">Transport</keyword>
<evidence type="ECO:0000313" key="9">
    <source>
        <dbReference type="EMBL" id="CAD7657295.1"/>
    </source>
</evidence>
<feature type="transmembrane region" description="Helical" evidence="6">
    <location>
        <begin position="12"/>
        <end position="33"/>
    </location>
</feature>
<dbReference type="GO" id="GO:0140359">
    <property type="term" value="F:ABC-type transporter activity"/>
    <property type="evidence" value="ECO:0007669"/>
    <property type="project" value="InterPro"/>
</dbReference>
<dbReference type="SUPFAM" id="SSF52540">
    <property type="entry name" value="P-loop containing nucleoside triphosphate hydrolases"/>
    <property type="match status" value="1"/>
</dbReference>
<organism evidence="9">
    <name type="scientific">Oppiella nova</name>
    <dbReference type="NCBI Taxonomy" id="334625"/>
    <lineage>
        <taxon>Eukaryota</taxon>
        <taxon>Metazoa</taxon>
        <taxon>Ecdysozoa</taxon>
        <taxon>Arthropoda</taxon>
        <taxon>Chelicerata</taxon>
        <taxon>Arachnida</taxon>
        <taxon>Acari</taxon>
        <taxon>Acariformes</taxon>
        <taxon>Sarcoptiformes</taxon>
        <taxon>Oribatida</taxon>
        <taxon>Brachypylina</taxon>
        <taxon>Oppioidea</taxon>
        <taxon>Oppiidae</taxon>
        <taxon>Oppiella</taxon>
    </lineage>
</organism>
<evidence type="ECO:0000256" key="2">
    <source>
        <dbReference type="ARBA" id="ARBA00022448"/>
    </source>
</evidence>
<evidence type="ECO:0000256" key="4">
    <source>
        <dbReference type="ARBA" id="ARBA00022989"/>
    </source>
</evidence>
<dbReference type="InterPro" id="IPR027417">
    <property type="entry name" value="P-loop_NTPase"/>
</dbReference>
<evidence type="ECO:0000256" key="6">
    <source>
        <dbReference type="SAM" id="Phobius"/>
    </source>
</evidence>
<dbReference type="Proteomes" id="UP000728032">
    <property type="component" value="Unassembled WGS sequence"/>
</dbReference>
<dbReference type="GO" id="GO:0016020">
    <property type="term" value="C:membrane"/>
    <property type="evidence" value="ECO:0007669"/>
    <property type="project" value="UniProtKB-SubCell"/>
</dbReference>
<dbReference type="InterPro" id="IPR003439">
    <property type="entry name" value="ABC_transporter-like_ATP-bd"/>
</dbReference>
<dbReference type="Pfam" id="PF01061">
    <property type="entry name" value="ABC2_membrane"/>
    <property type="match status" value="1"/>
</dbReference>
<feature type="domain" description="ABC-2 type transporter transmembrane" evidence="8">
    <location>
        <begin position="1"/>
        <end position="91"/>
    </location>
</feature>
<evidence type="ECO:0008006" key="11">
    <source>
        <dbReference type="Google" id="ProtNLM"/>
    </source>
</evidence>
<keyword evidence="5 6" id="KW-0472">Membrane</keyword>
<evidence type="ECO:0000256" key="1">
    <source>
        <dbReference type="ARBA" id="ARBA00004141"/>
    </source>
</evidence>
<feature type="non-terminal residue" evidence="9">
    <location>
        <position position="356"/>
    </location>
</feature>
<accession>A0A7R9ME34</accession>
<sequence>MVGLTSGPQEFFICIGLAAVLMISAGSFGFVIASMCEDFQTASAILGSCITPLNILGGFYINALGLKSWCGWIRYLSFSYYGYQSLIVNEWRNIDNITQNSDMVSNSYTSGIGVIESYGFKVDALMWCPFALMALCGLYATFAYIGLRIKVGDVIQSVSLSWLNIHVMTKPQKSIYNLYKTNQAPKEVLRNVSGEAKAGQLLVGDVIQSVSLSWLNIHVMTKPQKSIYNLYKTNQAPKEVLRNVSGEAKAGQLLVIMGASGAGKTTLLNVLTARDMSKVSVKGVILLNGQVVKASKIASISSYIQQQDMFQPLITVREHLIFQFNLTKCMNTRIGGKFTFKGISGGEKKRLAFASE</sequence>
<dbReference type="GO" id="GO:0005524">
    <property type="term" value="F:ATP binding"/>
    <property type="evidence" value="ECO:0007669"/>
    <property type="project" value="InterPro"/>
</dbReference>
<comment type="subcellular location">
    <subcellularLocation>
        <location evidence="1">Membrane</location>
        <topology evidence="1">Multi-pass membrane protein</topology>
    </subcellularLocation>
</comment>
<dbReference type="OrthoDB" id="6716308at2759"/>
<name>A0A7R9ME34_9ACAR</name>
<proteinExistence type="predicted"/>
<evidence type="ECO:0000313" key="10">
    <source>
        <dbReference type="Proteomes" id="UP000728032"/>
    </source>
</evidence>
<dbReference type="Gene3D" id="3.40.50.300">
    <property type="entry name" value="P-loop containing nucleotide triphosphate hydrolases"/>
    <property type="match status" value="1"/>
</dbReference>